<keyword evidence="2 3" id="KW-0378">Hydrolase</keyword>
<dbReference type="EMBL" id="AQHR01000088">
    <property type="protein sequence ID" value="EON76283.1"/>
    <property type="molecule type" value="Genomic_DNA"/>
</dbReference>
<sequence length="431" mass="49610">MGIKTISIFVITFFIYTSLLAQSPRERYRELDGLIGQNSFFNNHLTGFLLYDLDSQTVQFEKNSHLYFIPASTTKILTFFASLLVLGDSTTLLRYLPKGNDVVIWGTGDPSLYYPAAGIPKPKIDPFLARYKEIFFSDHNWKDEAFGYGWQWDDYNFAYSAEKSPLPLYGNLVTAINVNNRPHLSPSLFSVYQSDKNVRNVTREWRSNDFFYNPKTYNGMRAQVPFITSQKTFVNLASLEWGKVVHASKDPLPPNHFVLKGVPTRTLYKEMMLESDNFIAEQLLLQVSDEVFRELNTEKTIEYIQKTYLMDLPDKPQWVDGSGLSRHNLITPRSLVTVLEKIYRLLPDEEIAQIFPVGGRTGTLKNNYYAPTPYVIAKTGTVSNNHSLAGFIKTRSNKTYAFALMNNNYPYRATAVRREIEKVLLYIRDNF</sequence>
<dbReference type="PRINTS" id="PR00922">
    <property type="entry name" value="DADACBPTASE3"/>
</dbReference>
<comment type="similarity">
    <text evidence="1">Belongs to the peptidase S13 family.</text>
</comment>
<dbReference type="Pfam" id="PF02113">
    <property type="entry name" value="Peptidase_S13"/>
    <property type="match status" value="2"/>
</dbReference>
<evidence type="ECO:0000256" key="2">
    <source>
        <dbReference type="ARBA" id="ARBA00022801"/>
    </source>
</evidence>
<reference evidence="3 4" key="1">
    <citation type="submission" date="2013-02" db="EMBL/GenBank/DDBJ databases">
        <title>A novel strain isolated from Lonar lake, Maharashtra, India.</title>
        <authorList>
            <person name="Singh A."/>
        </authorList>
    </citation>
    <scope>NUCLEOTIDE SEQUENCE [LARGE SCALE GENOMIC DNA]</scope>
    <source>
        <strain evidence="3 4">AK24</strain>
    </source>
</reference>
<dbReference type="PATRIC" id="fig|1288963.3.peg.3403"/>
<dbReference type="OrthoDB" id="9802627at2"/>
<accession>R7ZQF3</accession>
<keyword evidence="3" id="KW-0121">Carboxypeptidase</keyword>
<dbReference type="InterPro" id="IPR000667">
    <property type="entry name" value="Peptidase_S13"/>
</dbReference>
<dbReference type="RefSeq" id="WP_010855544.1">
    <property type="nucleotide sequence ID" value="NZ_AQHR01000088.1"/>
</dbReference>
<dbReference type="Proteomes" id="UP000013909">
    <property type="component" value="Unassembled WGS sequence"/>
</dbReference>
<evidence type="ECO:0000313" key="4">
    <source>
        <dbReference type="Proteomes" id="UP000013909"/>
    </source>
</evidence>
<proteinExistence type="inferred from homology"/>
<gene>
    <name evidence="3" type="ORF">ADIS_3411</name>
</gene>
<name>R7ZQF3_9BACT</name>
<dbReference type="PANTHER" id="PTHR30023">
    <property type="entry name" value="D-ALANYL-D-ALANINE CARBOXYPEPTIDASE"/>
    <property type="match status" value="1"/>
</dbReference>
<dbReference type="GO" id="GO:0009002">
    <property type="term" value="F:serine-type D-Ala-D-Ala carboxypeptidase activity"/>
    <property type="evidence" value="ECO:0007669"/>
    <property type="project" value="UniProtKB-EC"/>
</dbReference>
<organism evidence="3 4">
    <name type="scientific">Lunatimonas lonarensis</name>
    <dbReference type="NCBI Taxonomy" id="1232681"/>
    <lineage>
        <taxon>Bacteria</taxon>
        <taxon>Pseudomonadati</taxon>
        <taxon>Bacteroidota</taxon>
        <taxon>Cytophagia</taxon>
        <taxon>Cytophagales</taxon>
        <taxon>Cyclobacteriaceae</taxon>
    </lineage>
</organism>
<dbReference type="InterPro" id="IPR012338">
    <property type="entry name" value="Beta-lactam/transpept-like"/>
</dbReference>
<dbReference type="STRING" id="1232681.ADIS_3411"/>
<protein>
    <submittedName>
        <fullName evidence="3">D-alanyl-D-alanine carboxypeptidase</fullName>
        <ecNumber evidence="3">3.4.16.4</ecNumber>
    </submittedName>
</protein>
<dbReference type="GO" id="GO:0000270">
    <property type="term" value="P:peptidoglycan metabolic process"/>
    <property type="evidence" value="ECO:0007669"/>
    <property type="project" value="TreeGrafter"/>
</dbReference>
<keyword evidence="4" id="KW-1185">Reference proteome</keyword>
<dbReference type="SUPFAM" id="SSF56601">
    <property type="entry name" value="beta-lactamase/transpeptidase-like"/>
    <property type="match status" value="1"/>
</dbReference>
<dbReference type="Gene3D" id="3.40.710.10">
    <property type="entry name" value="DD-peptidase/beta-lactamase superfamily"/>
    <property type="match status" value="2"/>
</dbReference>
<dbReference type="AlphaFoldDB" id="R7ZQF3"/>
<evidence type="ECO:0000313" key="3">
    <source>
        <dbReference type="EMBL" id="EON76283.1"/>
    </source>
</evidence>
<dbReference type="PANTHER" id="PTHR30023:SF0">
    <property type="entry name" value="PENICILLIN-SENSITIVE CARBOXYPEPTIDASE A"/>
    <property type="match status" value="1"/>
</dbReference>
<dbReference type="EC" id="3.4.16.4" evidence="3"/>
<keyword evidence="3" id="KW-0645">Protease</keyword>
<comment type="caution">
    <text evidence="3">The sequence shown here is derived from an EMBL/GenBank/DDBJ whole genome shotgun (WGS) entry which is preliminary data.</text>
</comment>
<evidence type="ECO:0000256" key="1">
    <source>
        <dbReference type="ARBA" id="ARBA00006096"/>
    </source>
</evidence>
<dbReference type="GO" id="GO:0006508">
    <property type="term" value="P:proteolysis"/>
    <property type="evidence" value="ECO:0007669"/>
    <property type="project" value="InterPro"/>
</dbReference>